<evidence type="ECO:0000313" key="2">
    <source>
        <dbReference type="Proteomes" id="UP000034544"/>
    </source>
</evidence>
<accession>A0A0G0YAJ4</accession>
<protein>
    <recommendedName>
        <fullName evidence="3">KOW domain-containing protein</fullName>
    </recommendedName>
</protein>
<evidence type="ECO:0008006" key="3">
    <source>
        <dbReference type="Google" id="ProtNLM"/>
    </source>
</evidence>
<proteinExistence type="predicted"/>
<name>A0A0G0YAJ4_UNCKA</name>
<gene>
    <name evidence="1" type="ORF">UU59_C0027G0002</name>
</gene>
<dbReference type="EMBL" id="LCBF01000027">
    <property type="protein sequence ID" value="KKS06586.1"/>
    <property type="molecule type" value="Genomic_DNA"/>
</dbReference>
<organism evidence="1 2">
    <name type="scientific">candidate division WWE3 bacterium GW2011_GWE1_41_27</name>
    <dbReference type="NCBI Taxonomy" id="1619131"/>
    <lineage>
        <taxon>Bacteria</taxon>
        <taxon>Katanobacteria</taxon>
    </lineage>
</organism>
<reference evidence="1 2" key="1">
    <citation type="journal article" date="2015" name="Nature">
        <title>rRNA introns, odd ribosomes, and small enigmatic genomes across a large radiation of phyla.</title>
        <authorList>
            <person name="Brown C.T."/>
            <person name="Hug L.A."/>
            <person name="Thomas B.C."/>
            <person name="Sharon I."/>
            <person name="Castelle C.J."/>
            <person name="Singh A."/>
            <person name="Wilkins M.J."/>
            <person name="Williams K.H."/>
            <person name="Banfield J.F."/>
        </authorList>
    </citation>
    <scope>NUCLEOTIDE SEQUENCE [LARGE SCALE GENOMIC DNA]</scope>
</reference>
<sequence length="333" mass="37408">MLAPIIRKIVENKTVMVERYLPNKGNLFVQKGDRLEPFQKLGDCMHSLNTVYFPKDFEPVKFLREKVYFQKGNLLGKVGAKKIPADENGYMSFDESTGEYFFEEMPVKYTLLSGLWGEVSDVVPESSVLIKTTVTEVDLVACTNTFSFGELVVFPNPTEILEKFYLESFVKTTEGKIVYVGHYADMDTIRKAHDLKISAIVAGSADPAGFSFAKSVNMGLGVLSGFGKLETPDHIYKLFNSVAYRHVFFHGDLGVLRIPMSGDSEENTVVKKKKAPFKVIKKVTKGQKVQVLQKPHFGKMGVIDRVSVSSIFVRFDNELGPVEIDLPNFYIIE</sequence>
<dbReference type="AlphaFoldDB" id="A0A0G0YAJ4"/>
<comment type="caution">
    <text evidence="1">The sequence shown here is derived from an EMBL/GenBank/DDBJ whole genome shotgun (WGS) entry which is preliminary data.</text>
</comment>
<evidence type="ECO:0000313" key="1">
    <source>
        <dbReference type="EMBL" id="KKS06586.1"/>
    </source>
</evidence>
<dbReference type="Proteomes" id="UP000034544">
    <property type="component" value="Unassembled WGS sequence"/>
</dbReference>